<organism evidence="4 5">
    <name type="scientific">Salinomyces thailandicus</name>
    <dbReference type="NCBI Taxonomy" id="706561"/>
    <lineage>
        <taxon>Eukaryota</taxon>
        <taxon>Fungi</taxon>
        <taxon>Dikarya</taxon>
        <taxon>Ascomycota</taxon>
        <taxon>Pezizomycotina</taxon>
        <taxon>Dothideomycetes</taxon>
        <taxon>Dothideomycetidae</taxon>
        <taxon>Mycosphaerellales</taxon>
        <taxon>Teratosphaeriaceae</taxon>
        <taxon>Salinomyces</taxon>
    </lineage>
</organism>
<evidence type="ECO:0000313" key="4">
    <source>
        <dbReference type="EMBL" id="TKA24583.1"/>
    </source>
</evidence>
<dbReference type="Pfam" id="PF07859">
    <property type="entry name" value="Abhydrolase_3"/>
    <property type="match status" value="1"/>
</dbReference>
<feature type="region of interest" description="Disordered" evidence="2">
    <location>
        <begin position="1"/>
        <end position="25"/>
    </location>
</feature>
<dbReference type="Proteomes" id="UP000308549">
    <property type="component" value="Unassembled WGS sequence"/>
</dbReference>
<evidence type="ECO:0000259" key="3">
    <source>
        <dbReference type="Pfam" id="PF07859"/>
    </source>
</evidence>
<dbReference type="InterPro" id="IPR029058">
    <property type="entry name" value="AB_hydrolase_fold"/>
</dbReference>
<proteinExistence type="predicted"/>
<dbReference type="SUPFAM" id="SSF53474">
    <property type="entry name" value="alpha/beta-Hydrolases"/>
    <property type="match status" value="1"/>
</dbReference>
<dbReference type="PANTHER" id="PTHR48081:SF8">
    <property type="entry name" value="ALPHA_BETA HYDROLASE FOLD-3 DOMAIN-CONTAINING PROTEIN-RELATED"/>
    <property type="match status" value="1"/>
</dbReference>
<dbReference type="Gene3D" id="3.40.50.1820">
    <property type="entry name" value="alpha/beta hydrolase"/>
    <property type="match status" value="1"/>
</dbReference>
<evidence type="ECO:0000256" key="2">
    <source>
        <dbReference type="SAM" id="MobiDB-lite"/>
    </source>
</evidence>
<dbReference type="AlphaFoldDB" id="A0A4U0TR09"/>
<evidence type="ECO:0000256" key="1">
    <source>
        <dbReference type="ARBA" id="ARBA00022801"/>
    </source>
</evidence>
<keyword evidence="1" id="KW-0378">Hydrolase</keyword>
<feature type="region of interest" description="Disordered" evidence="2">
    <location>
        <begin position="44"/>
        <end position="63"/>
    </location>
</feature>
<gene>
    <name evidence="4" type="ORF">B0A50_06343</name>
</gene>
<dbReference type="OrthoDB" id="2152029at2759"/>
<comment type="caution">
    <text evidence="4">The sequence shown here is derived from an EMBL/GenBank/DDBJ whole genome shotgun (WGS) entry which is preliminary data.</text>
</comment>
<protein>
    <recommendedName>
        <fullName evidence="3">Alpha/beta hydrolase fold-3 domain-containing protein</fullName>
    </recommendedName>
</protein>
<dbReference type="InterPro" id="IPR050300">
    <property type="entry name" value="GDXG_lipolytic_enzyme"/>
</dbReference>
<dbReference type="PANTHER" id="PTHR48081">
    <property type="entry name" value="AB HYDROLASE SUPERFAMILY PROTEIN C4A8.06C"/>
    <property type="match status" value="1"/>
</dbReference>
<dbReference type="EMBL" id="NAJL01000042">
    <property type="protein sequence ID" value="TKA24583.1"/>
    <property type="molecule type" value="Genomic_DNA"/>
</dbReference>
<reference evidence="4 5" key="1">
    <citation type="submission" date="2017-03" db="EMBL/GenBank/DDBJ databases">
        <title>Genomes of endolithic fungi from Antarctica.</title>
        <authorList>
            <person name="Coleine C."/>
            <person name="Masonjones S."/>
            <person name="Stajich J.E."/>
        </authorList>
    </citation>
    <scope>NUCLEOTIDE SEQUENCE [LARGE SCALE GENOMIC DNA]</scope>
    <source>
        <strain evidence="4 5">CCFEE 6315</strain>
    </source>
</reference>
<name>A0A4U0TR09_9PEZI</name>
<evidence type="ECO:0000313" key="5">
    <source>
        <dbReference type="Proteomes" id="UP000308549"/>
    </source>
</evidence>
<sequence>MSAPQRGSPAAHAADQPSIHVTKRTDRSTPMLLLQHFLKPLSSTKATQLPKTHYPPGSPRLDPDKKAARLCEVVERRVNDIYIYDLLANKPAETAPGEPRRRKRLYYFAGGGWQIPASPEHWTLLTEMARRIPDTIPSLISTPLAPSSPAADTIPHLLTLYHTLLANAVDANEEVILAGDSSGGNIILCLTLAALHANPSSPAPIALMCISPSTDLTRTNPTIPQISKHDPLLTLPKITSSAKTWRGALAPTDPLVSPLYSEDIALLAQRDIKVHGVVGEYDILGPDAVLMREKCNEAGVKGEWLNWEKQMHCFPLTFGYGLKEGKEGLEWILDVLRRC</sequence>
<feature type="domain" description="Alpha/beta hydrolase fold-3" evidence="3">
    <location>
        <begin position="106"/>
        <end position="315"/>
    </location>
</feature>
<accession>A0A4U0TR09</accession>
<dbReference type="InterPro" id="IPR013094">
    <property type="entry name" value="AB_hydrolase_3"/>
</dbReference>
<dbReference type="GO" id="GO:0016787">
    <property type="term" value="F:hydrolase activity"/>
    <property type="evidence" value="ECO:0007669"/>
    <property type="project" value="UniProtKB-KW"/>
</dbReference>
<keyword evidence="5" id="KW-1185">Reference proteome</keyword>